<reference evidence="3" key="1">
    <citation type="journal article" date="2006" name="PLoS Biol.">
        <title>Macronuclear genome sequence of the ciliate Tetrahymena thermophila, a model eukaryote.</title>
        <authorList>
            <person name="Eisen J.A."/>
            <person name="Coyne R.S."/>
            <person name="Wu M."/>
            <person name="Wu D."/>
            <person name="Thiagarajan M."/>
            <person name="Wortman J.R."/>
            <person name="Badger J.H."/>
            <person name="Ren Q."/>
            <person name="Amedeo P."/>
            <person name="Jones K.M."/>
            <person name="Tallon L.J."/>
            <person name="Delcher A.L."/>
            <person name="Salzberg S.L."/>
            <person name="Silva J.C."/>
            <person name="Haas B.J."/>
            <person name="Majoros W.H."/>
            <person name="Farzad M."/>
            <person name="Carlton J.M."/>
            <person name="Smith R.K. Jr."/>
            <person name="Garg J."/>
            <person name="Pearlman R.E."/>
            <person name="Karrer K.M."/>
            <person name="Sun L."/>
            <person name="Manning G."/>
            <person name="Elde N.C."/>
            <person name="Turkewitz A.P."/>
            <person name="Asai D.J."/>
            <person name="Wilkes D.E."/>
            <person name="Wang Y."/>
            <person name="Cai H."/>
            <person name="Collins K."/>
            <person name="Stewart B.A."/>
            <person name="Lee S.R."/>
            <person name="Wilamowska K."/>
            <person name="Weinberg Z."/>
            <person name="Ruzzo W.L."/>
            <person name="Wloga D."/>
            <person name="Gaertig J."/>
            <person name="Frankel J."/>
            <person name="Tsao C.-C."/>
            <person name="Gorovsky M.A."/>
            <person name="Keeling P.J."/>
            <person name="Waller R.F."/>
            <person name="Patron N.J."/>
            <person name="Cherry J.M."/>
            <person name="Stover N.A."/>
            <person name="Krieger C.J."/>
            <person name="del Toro C."/>
            <person name="Ryder H.F."/>
            <person name="Williamson S.C."/>
            <person name="Barbeau R.A."/>
            <person name="Hamilton E.P."/>
            <person name="Orias E."/>
        </authorList>
    </citation>
    <scope>NUCLEOTIDE SEQUENCE [LARGE SCALE GENOMIC DNA]</scope>
    <source>
        <strain evidence="3">SB210</strain>
    </source>
</reference>
<dbReference type="InParanoid" id="Q240P8"/>
<keyword evidence="3" id="KW-1185">Reference proteome</keyword>
<organism evidence="2 3">
    <name type="scientific">Tetrahymena thermophila (strain SB210)</name>
    <dbReference type="NCBI Taxonomy" id="312017"/>
    <lineage>
        <taxon>Eukaryota</taxon>
        <taxon>Sar</taxon>
        <taxon>Alveolata</taxon>
        <taxon>Ciliophora</taxon>
        <taxon>Intramacronucleata</taxon>
        <taxon>Oligohymenophorea</taxon>
        <taxon>Hymenostomatida</taxon>
        <taxon>Tetrahymenina</taxon>
        <taxon>Tetrahymenidae</taxon>
        <taxon>Tetrahymena</taxon>
    </lineage>
</organism>
<dbReference type="AlphaFoldDB" id="Q240P8"/>
<dbReference type="STRING" id="312017.Q240P8"/>
<evidence type="ECO:0000259" key="1">
    <source>
        <dbReference type="PROSITE" id="PS51352"/>
    </source>
</evidence>
<dbReference type="InterPro" id="IPR036249">
    <property type="entry name" value="Thioredoxin-like_sf"/>
</dbReference>
<protein>
    <submittedName>
        <fullName evidence="2">Thioredoxin</fullName>
    </submittedName>
</protein>
<dbReference type="Gene3D" id="3.40.30.10">
    <property type="entry name" value="Glutaredoxin"/>
    <property type="match status" value="1"/>
</dbReference>
<evidence type="ECO:0000313" key="2">
    <source>
        <dbReference type="EMBL" id="EAS02366.1"/>
    </source>
</evidence>
<name>Q240P8_TETTS</name>
<gene>
    <name evidence="2" type="ORF">TTHERM_00624840</name>
</gene>
<dbReference type="PROSITE" id="PS51352">
    <property type="entry name" value="THIOREDOXIN_2"/>
    <property type="match status" value="1"/>
</dbReference>
<dbReference type="OrthoDB" id="2121326at2759"/>
<dbReference type="Proteomes" id="UP000009168">
    <property type="component" value="Unassembled WGS sequence"/>
</dbReference>
<accession>Q240P8</accession>
<dbReference type="InterPro" id="IPR013766">
    <property type="entry name" value="Thioredoxin_domain"/>
</dbReference>
<dbReference type="Pfam" id="PF00085">
    <property type="entry name" value="Thioredoxin"/>
    <property type="match status" value="1"/>
</dbReference>
<dbReference type="PANTHER" id="PTHR45663">
    <property type="entry name" value="GEO12009P1"/>
    <property type="match status" value="1"/>
</dbReference>
<dbReference type="SUPFAM" id="SSF52833">
    <property type="entry name" value="Thioredoxin-like"/>
    <property type="match status" value="1"/>
</dbReference>
<dbReference type="HOGENOM" id="CLU_2054399_0_0_1"/>
<feature type="domain" description="Thioredoxin" evidence="1">
    <location>
        <begin position="1"/>
        <end position="114"/>
    </location>
</feature>
<dbReference type="eggNOG" id="KOG0910">
    <property type="taxonomic scope" value="Eukaryota"/>
</dbReference>
<dbReference type="EMBL" id="GG662540">
    <property type="protein sequence ID" value="EAS02366.1"/>
    <property type="molecule type" value="Genomic_DNA"/>
</dbReference>
<sequence length="120" mass="14208">MQEDTYQYQTAQEISAQDYEMKILGCRKPVFLEFFADWCPPCKQLQAQREQIPPYHQQLYEYYQINVDYNQEFAEGFQLEGIPAVFLFYRGEMIDSFAGLDLKGFVRLVNKAIEMGSQMF</sequence>
<evidence type="ECO:0000313" key="3">
    <source>
        <dbReference type="Proteomes" id="UP000009168"/>
    </source>
</evidence>
<proteinExistence type="predicted"/>
<dbReference type="RefSeq" id="XP_001022611.1">
    <property type="nucleotide sequence ID" value="XM_001022611.3"/>
</dbReference>
<dbReference type="CDD" id="cd02947">
    <property type="entry name" value="TRX_family"/>
    <property type="match status" value="1"/>
</dbReference>
<dbReference type="OMA" id="CGPCHAL"/>
<dbReference type="GO" id="GO:0005737">
    <property type="term" value="C:cytoplasm"/>
    <property type="evidence" value="ECO:0007669"/>
    <property type="project" value="TreeGrafter"/>
</dbReference>
<dbReference type="PANTHER" id="PTHR45663:SF11">
    <property type="entry name" value="GEO12009P1"/>
    <property type="match status" value="1"/>
</dbReference>
<dbReference type="GO" id="GO:0015035">
    <property type="term" value="F:protein-disulfide reductase activity"/>
    <property type="evidence" value="ECO:0007669"/>
    <property type="project" value="TreeGrafter"/>
</dbReference>
<dbReference type="KEGG" id="tet:TTHERM_00624840"/>
<dbReference type="GeneID" id="7831677"/>